<evidence type="ECO:0000313" key="6">
    <source>
        <dbReference type="Proteomes" id="UP001217417"/>
    </source>
</evidence>
<dbReference type="PANTHER" id="PTHR28133:SF1">
    <property type="entry name" value="REQUIRED FOR RESPIRATORY GROWTH PROTEIN 7, MITOCHONDRIAL"/>
    <property type="match status" value="1"/>
</dbReference>
<evidence type="ECO:0000256" key="4">
    <source>
        <dbReference type="ARBA" id="ARBA00023128"/>
    </source>
</evidence>
<dbReference type="InterPro" id="IPR018828">
    <property type="entry name" value="RRG7"/>
</dbReference>
<dbReference type="Pfam" id="PF10356">
    <property type="entry name" value="RRG7"/>
    <property type="match status" value="2"/>
</dbReference>
<comment type="similarity">
    <text evidence="2">Belongs to the RRG7 family.</text>
</comment>
<dbReference type="GO" id="GO:0005739">
    <property type="term" value="C:mitochondrion"/>
    <property type="evidence" value="ECO:0007669"/>
    <property type="project" value="UniProtKB-SubCell"/>
</dbReference>
<accession>A0AAD7VSK6</accession>
<evidence type="ECO:0000256" key="2">
    <source>
        <dbReference type="ARBA" id="ARBA00009554"/>
    </source>
</evidence>
<evidence type="ECO:0000313" key="5">
    <source>
        <dbReference type="EMBL" id="KAJ8099115.1"/>
    </source>
</evidence>
<reference evidence="5" key="1">
    <citation type="submission" date="2023-03" db="EMBL/GenBank/DDBJ databases">
        <title>Near-Complete genome sequence of Lipomyces tetrasporous NRRL Y-64009, an oleaginous yeast capable of growing on lignocellulosic hydrolysates.</title>
        <authorList>
            <consortium name="Lawrence Berkeley National Laboratory"/>
            <person name="Jagtap S.S."/>
            <person name="Liu J.-J."/>
            <person name="Walukiewicz H.E."/>
            <person name="Pangilinan J."/>
            <person name="Lipzen A."/>
            <person name="Ahrendt S."/>
            <person name="Koriabine M."/>
            <person name="Cobaugh K."/>
            <person name="Salamov A."/>
            <person name="Yoshinaga Y."/>
            <person name="Ng V."/>
            <person name="Daum C."/>
            <person name="Grigoriev I.V."/>
            <person name="Slininger P.J."/>
            <person name="Dien B.S."/>
            <person name="Jin Y.-S."/>
            <person name="Rao C.V."/>
        </authorList>
    </citation>
    <scope>NUCLEOTIDE SEQUENCE</scope>
    <source>
        <strain evidence="5">NRRL Y-64009</strain>
    </source>
</reference>
<gene>
    <name evidence="5" type="ORF">POJ06DRAFT_199121</name>
</gene>
<dbReference type="PANTHER" id="PTHR28133">
    <property type="entry name" value="REQUIRED FOR RESPIRATORY GROWTH PROTEIN 7, MITOCHONDRIAL"/>
    <property type="match status" value="1"/>
</dbReference>
<comment type="subcellular location">
    <subcellularLocation>
        <location evidence="1">Mitochondrion</location>
    </subcellularLocation>
</comment>
<keyword evidence="6" id="KW-1185">Reference proteome</keyword>
<protein>
    <recommendedName>
        <fullName evidence="3">Required for respiratory growth protein 7, mitochondrial</fullName>
    </recommendedName>
</protein>
<dbReference type="RefSeq" id="XP_056042565.1">
    <property type="nucleotide sequence ID" value="XM_056185140.1"/>
</dbReference>
<evidence type="ECO:0000256" key="1">
    <source>
        <dbReference type="ARBA" id="ARBA00004173"/>
    </source>
</evidence>
<dbReference type="Proteomes" id="UP001217417">
    <property type="component" value="Unassembled WGS sequence"/>
</dbReference>
<comment type="caution">
    <text evidence="5">The sequence shown here is derived from an EMBL/GenBank/DDBJ whole genome shotgun (WGS) entry which is preliminary data.</text>
</comment>
<evidence type="ECO:0000256" key="3">
    <source>
        <dbReference type="ARBA" id="ARBA00014638"/>
    </source>
</evidence>
<name>A0AAD7VSK6_9ASCO</name>
<organism evidence="5 6">
    <name type="scientific">Lipomyces tetrasporus</name>
    <dbReference type="NCBI Taxonomy" id="54092"/>
    <lineage>
        <taxon>Eukaryota</taxon>
        <taxon>Fungi</taxon>
        <taxon>Dikarya</taxon>
        <taxon>Ascomycota</taxon>
        <taxon>Saccharomycotina</taxon>
        <taxon>Lipomycetes</taxon>
        <taxon>Lipomycetales</taxon>
        <taxon>Lipomycetaceae</taxon>
        <taxon>Lipomyces</taxon>
    </lineage>
</organism>
<dbReference type="GeneID" id="80880306"/>
<proteinExistence type="inferred from homology"/>
<keyword evidence="4" id="KW-0496">Mitochondrion</keyword>
<dbReference type="EMBL" id="JARPMG010000007">
    <property type="protein sequence ID" value="KAJ8099115.1"/>
    <property type="molecule type" value="Genomic_DNA"/>
</dbReference>
<sequence>MACWRQFRPCVSCPRHVTLVIRRNLINGAKYHHSLDTFLQYAKQQGLPVNTTYVVGTVYEYVVLDSLIKSARMSLEHSGGTGDKGVDLRGTMSTCESEKKIPVIVQCKYEQKKPGARLFRELEGSLANSSPETLAVLAAPLSATAAGKRILTSSDKAMAFCLVLGYEEGGVMTQMIWNSAADKLLGGLRVARVYREVKAEGEAMTVQSIALIDTKLSAC</sequence>
<dbReference type="AlphaFoldDB" id="A0AAD7VSK6"/>